<dbReference type="OrthoDB" id="777324at2759"/>
<sequence length="105" mass="12321">MNSGGGRRNKKKAVREEEELSWKEKKEIADKEEDVLRKDINDLETWADMIDSMNEENLKEYLKNRPDDLKQKRGKKCKTRVQCTGKSKSSTCNAIMASVWKFHKE</sequence>
<organism evidence="1 2">
    <name type="scientific">Senna tora</name>
    <dbReference type="NCBI Taxonomy" id="362788"/>
    <lineage>
        <taxon>Eukaryota</taxon>
        <taxon>Viridiplantae</taxon>
        <taxon>Streptophyta</taxon>
        <taxon>Embryophyta</taxon>
        <taxon>Tracheophyta</taxon>
        <taxon>Spermatophyta</taxon>
        <taxon>Magnoliopsida</taxon>
        <taxon>eudicotyledons</taxon>
        <taxon>Gunneridae</taxon>
        <taxon>Pentapetalae</taxon>
        <taxon>rosids</taxon>
        <taxon>fabids</taxon>
        <taxon>Fabales</taxon>
        <taxon>Fabaceae</taxon>
        <taxon>Caesalpinioideae</taxon>
        <taxon>Cassia clade</taxon>
        <taxon>Senna</taxon>
    </lineage>
</organism>
<evidence type="ECO:0000313" key="2">
    <source>
        <dbReference type="Proteomes" id="UP000634136"/>
    </source>
</evidence>
<reference evidence="1" key="1">
    <citation type="submission" date="2020-09" db="EMBL/GenBank/DDBJ databases">
        <title>Genome-Enabled Discovery of Anthraquinone Biosynthesis in Senna tora.</title>
        <authorList>
            <person name="Kang S.-H."/>
            <person name="Pandey R.P."/>
            <person name="Lee C.-M."/>
            <person name="Sim J.-S."/>
            <person name="Jeong J.-T."/>
            <person name="Choi B.-S."/>
            <person name="Jung M."/>
            <person name="Ginzburg D."/>
            <person name="Zhao K."/>
            <person name="Won S.Y."/>
            <person name="Oh T.-J."/>
            <person name="Yu Y."/>
            <person name="Kim N.-H."/>
            <person name="Lee O.R."/>
            <person name="Lee T.-H."/>
            <person name="Bashyal P."/>
            <person name="Kim T.-S."/>
            <person name="Lee W.-H."/>
            <person name="Kawkins C."/>
            <person name="Kim C.-K."/>
            <person name="Kim J.S."/>
            <person name="Ahn B.O."/>
            <person name="Rhee S.Y."/>
            <person name="Sohng J.K."/>
        </authorList>
    </citation>
    <scope>NUCLEOTIDE SEQUENCE</scope>
    <source>
        <tissue evidence="1">Leaf</tissue>
    </source>
</reference>
<dbReference type="Proteomes" id="UP000634136">
    <property type="component" value="Unassembled WGS sequence"/>
</dbReference>
<dbReference type="AlphaFoldDB" id="A0A834WGK7"/>
<proteinExistence type="predicted"/>
<evidence type="ECO:0000313" key="1">
    <source>
        <dbReference type="EMBL" id="KAF7820083.1"/>
    </source>
</evidence>
<dbReference type="EMBL" id="JAAIUW010000008">
    <property type="protein sequence ID" value="KAF7820083.1"/>
    <property type="molecule type" value="Genomic_DNA"/>
</dbReference>
<protein>
    <submittedName>
        <fullName evidence="1">Uncharacterized protein</fullName>
    </submittedName>
</protein>
<name>A0A834WGK7_9FABA</name>
<gene>
    <name evidence="1" type="ORF">G2W53_025538</name>
</gene>
<comment type="caution">
    <text evidence="1">The sequence shown here is derived from an EMBL/GenBank/DDBJ whole genome shotgun (WGS) entry which is preliminary data.</text>
</comment>
<keyword evidence="2" id="KW-1185">Reference proteome</keyword>
<accession>A0A834WGK7</accession>